<feature type="region of interest" description="Disordered" evidence="1">
    <location>
        <begin position="131"/>
        <end position="166"/>
    </location>
</feature>
<sequence length="602" mass="66622">RPSKLPRLSMQRPASLPGSVDATRKDKPSAHQSTPNEPTQEDSALQIPQQTPEQVVETLAGQYLDALYLSKTSLAFFAKGPLSRARAAFVSTQDTSFKLNDLVEFLRSMLLTTASLDKKYREKLPEIVRSLPLGDSSDEEPAPATQKLKRPSKKSKQKSMKPNKYGVYPGEEDYVKKWWLRHSRDYQGGLSSEIAENTLKRRVGELRVRETFTQLVLVLEIVALEASQAFKDQKNELASESLLQVVDLQENGRKRKTKKPQDLNVLLDLLLDKLCIWQSVEQDDIDAGPSKSGKSAKQAGGNETLKEGGSDKLRAFCIEVVIPFYMSRLPDKAATINKRLGGPVASSPNKRSIADSSSKTRKAGEPESRIVPEKQPRRSLQRVTTDTSSMTRGRHPSLARSATDSGTLPHLKREGSEVDLSAIPLKSAQPVSSRNSLSDFQRFAKHQVDLNAMSAATEAKLKKKRAIEEEIKEAISTLKKPNRPQALKEFADLADRRVQNRPQLLRKNSSATRKAQQTVQITATPKRVRKTKNAVLDSPTDHRSRLALDEDLVPPSSDPVIPSSAIRPSGFAVPGTVLKSRGAPNTSMRSRAHAAVEETPTR</sequence>
<gene>
    <name evidence="3" type="ORF">K490DRAFT_11060</name>
</gene>
<evidence type="ECO:0000256" key="1">
    <source>
        <dbReference type="SAM" id="MobiDB-lite"/>
    </source>
</evidence>
<feature type="region of interest" description="Disordered" evidence="1">
    <location>
        <begin position="285"/>
        <end position="306"/>
    </location>
</feature>
<dbReference type="PANTHER" id="PTHR28067">
    <property type="entry name" value="DNA REPLICATION REGULATOR SLD3"/>
    <property type="match status" value="1"/>
</dbReference>
<feature type="compositionally biased region" description="Basic and acidic residues" evidence="1">
    <location>
        <begin position="539"/>
        <end position="548"/>
    </location>
</feature>
<feature type="compositionally biased region" description="Polar residues" evidence="1">
    <location>
        <begin position="346"/>
        <end position="357"/>
    </location>
</feature>
<keyword evidence="4" id="KW-1185">Reference proteome</keyword>
<feature type="domain" description="DNA replication regulator Sld3 C-terminal" evidence="2">
    <location>
        <begin position="56"/>
        <end position="602"/>
    </location>
</feature>
<feature type="compositionally biased region" description="Polar residues" evidence="1">
    <location>
        <begin position="30"/>
        <end position="51"/>
    </location>
</feature>
<evidence type="ECO:0000313" key="3">
    <source>
        <dbReference type="EMBL" id="KAF2089007.1"/>
    </source>
</evidence>
<feature type="compositionally biased region" description="Low complexity" evidence="1">
    <location>
        <begin position="553"/>
        <end position="564"/>
    </location>
</feature>
<dbReference type="InterPro" id="IPR013948">
    <property type="entry name" value="DNA_replication_reg_Sld3_C"/>
</dbReference>
<dbReference type="EMBL" id="ML978715">
    <property type="protein sequence ID" value="KAF2089007.1"/>
    <property type="molecule type" value="Genomic_DNA"/>
</dbReference>
<feature type="compositionally biased region" description="Basic residues" evidence="1">
    <location>
        <begin position="147"/>
        <end position="161"/>
    </location>
</feature>
<dbReference type="OrthoDB" id="5395343at2759"/>
<protein>
    <recommendedName>
        <fullName evidence="2">DNA replication regulator Sld3 C-terminal domain-containing protein</fullName>
    </recommendedName>
</protein>
<reference evidence="3" key="1">
    <citation type="journal article" date="2020" name="Stud. Mycol.">
        <title>101 Dothideomycetes genomes: a test case for predicting lifestyles and emergence of pathogens.</title>
        <authorList>
            <person name="Haridas S."/>
            <person name="Albert R."/>
            <person name="Binder M."/>
            <person name="Bloem J."/>
            <person name="Labutti K."/>
            <person name="Salamov A."/>
            <person name="Andreopoulos B."/>
            <person name="Baker S."/>
            <person name="Barry K."/>
            <person name="Bills G."/>
            <person name="Bluhm B."/>
            <person name="Cannon C."/>
            <person name="Castanera R."/>
            <person name="Culley D."/>
            <person name="Daum C."/>
            <person name="Ezra D."/>
            <person name="Gonzalez J."/>
            <person name="Henrissat B."/>
            <person name="Kuo A."/>
            <person name="Liang C."/>
            <person name="Lipzen A."/>
            <person name="Lutzoni F."/>
            <person name="Magnuson J."/>
            <person name="Mondo S."/>
            <person name="Nolan M."/>
            <person name="Ohm R."/>
            <person name="Pangilinan J."/>
            <person name="Park H.-J."/>
            <person name="Ramirez L."/>
            <person name="Alfaro M."/>
            <person name="Sun H."/>
            <person name="Tritt A."/>
            <person name="Yoshinaga Y."/>
            <person name="Zwiers L.-H."/>
            <person name="Turgeon B."/>
            <person name="Goodwin S."/>
            <person name="Spatafora J."/>
            <person name="Crous P."/>
            <person name="Grigoriev I."/>
        </authorList>
    </citation>
    <scope>NUCLEOTIDE SEQUENCE</scope>
    <source>
        <strain evidence="3">CBS 121410</strain>
    </source>
</reference>
<feature type="region of interest" description="Disordered" evidence="1">
    <location>
        <begin position="534"/>
        <end position="602"/>
    </location>
</feature>
<evidence type="ECO:0000259" key="2">
    <source>
        <dbReference type="Pfam" id="PF08639"/>
    </source>
</evidence>
<dbReference type="GO" id="GO:0006270">
    <property type="term" value="P:DNA replication initiation"/>
    <property type="evidence" value="ECO:0007669"/>
    <property type="project" value="InterPro"/>
</dbReference>
<proteinExistence type="predicted"/>
<feature type="region of interest" description="Disordered" evidence="1">
    <location>
        <begin position="1"/>
        <end position="51"/>
    </location>
</feature>
<name>A0A6A5YCD9_9PEZI</name>
<feature type="non-terminal residue" evidence="3">
    <location>
        <position position="602"/>
    </location>
</feature>
<organism evidence="3 4">
    <name type="scientific">Saccharata proteae CBS 121410</name>
    <dbReference type="NCBI Taxonomy" id="1314787"/>
    <lineage>
        <taxon>Eukaryota</taxon>
        <taxon>Fungi</taxon>
        <taxon>Dikarya</taxon>
        <taxon>Ascomycota</taxon>
        <taxon>Pezizomycotina</taxon>
        <taxon>Dothideomycetes</taxon>
        <taxon>Dothideomycetes incertae sedis</taxon>
        <taxon>Botryosphaeriales</taxon>
        <taxon>Saccharataceae</taxon>
        <taxon>Saccharata</taxon>
    </lineage>
</organism>
<accession>A0A6A5YCD9</accession>
<evidence type="ECO:0000313" key="4">
    <source>
        <dbReference type="Proteomes" id="UP000799776"/>
    </source>
</evidence>
<feature type="region of interest" description="Disordered" evidence="1">
    <location>
        <begin position="340"/>
        <end position="421"/>
    </location>
</feature>
<dbReference type="Pfam" id="PF08639">
    <property type="entry name" value="Sld3_STD"/>
    <property type="match status" value="1"/>
</dbReference>
<dbReference type="PANTHER" id="PTHR28067:SF1">
    <property type="entry name" value="DNA REPLICATION REGULATOR SLD3"/>
    <property type="match status" value="1"/>
</dbReference>
<dbReference type="Gene3D" id="1.20.58.2130">
    <property type="match status" value="1"/>
</dbReference>
<feature type="compositionally biased region" description="Basic and acidic residues" evidence="1">
    <location>
        <begin position="362"/>
        <end position="376"/>
    </location>
</feature>
<dbReference type="Proteomes" id="UP000799776">
    <property type="component" value="Unassembled WGS sequence"/>
</dbReference>
<dbReference type="AlphaFoldDB" id="A0A6A5YCD9"/>
<feature type="compositionally biased region" description="Polar residues" evidence="1">
    <location>
        <begin position="381"/>
        <end position="391"/>
    </location>
</feature>
<feature type="non-terminal residue" evidence="3">
    <location>
        <position position="1"/>
    </location>
</feature>
<dbReference type="InterPro" id="IPR042511">
    <property type="entry name" value="Sld3"/>
</dbReference>
<dbReference type="GO" id="GO:0031261">
    <property type="term" value="C:DNA replication preinitiation complex"/>
    <property type="evidence" value="ECO:0007669"/>
    <property type="project" value="TreeGrafter"/>
</dbReference>